<comment type="caution">
    <text evidence="3">The sequence shown here is derived from an EMBL/GenBank/DDBJ whole genome shotgun (WGS) entry which is preliminary data.</text>
</comment>
<evidence type="ECO:0000313" key="3">
    <source>
        <dbReference type="EMBL" id="RLJ30469.1"/>
    </source>
</evidence>
<evidence type="ECO:0000313" key="4">
    <source>
        <dbReference type="Proteomes" id="UP000233767"/>
    </source>
</evidence>
<accession>A0A497UWE7</accession>
<feature type="region of interest" description="Disordered" evidence="1">
    <location>
        <begin position="23"/>
        <end position="96"/>
    </location>
</feature>
<dbReference type="PROSITE" id="PS51257">
    <property type="entry name" value="PROKAR_LIPOPROTEIN"/>
    <property type="match status" value="1"/>
</dbReference>
<proteinExistence type="predicted"/>
<reference evidence="3 5" key="2">
    <citation type="submission" date="2018-10" db="EMBL/GenBank/DDBJ databases">
        <title>Genomic Encyclopedia of Archaeal and Bacterial Type Strains, Phase II (KMG-II): from individual species to whole genera.</title>
        <authorList>
            <person name="Goeker M."/>
        </authorList>
    </citation>
    <scope>NUCLEOTIDE SEQUENCE [LARGE SCALE GENOMIC DNA]</scope>
    <source>
        <strain evidence="3 5">DSM 21886</strain>
    </source>
</reference>
<organism evidence="3 5">
    <name type="scientific">Flavobacterium lindanitolerans</name>
    <dbReference type="NCBI Taxonomy" id="428988"/>
    <lineage>
        <taxon>Bacteria</taxon>
        <taxon>Pseudomonadati</taxon>
        <taxon>Bacteroidota</taxon>
        <taxon>Flavobacteriia</taxon>
        <taxon>Flavobacteriales</taxon>
        <taxon>Flavobacteriaceae</taxon>
        <taxon>Flavobacterium</taxon>
    </lineage>
</organism>
<keyword evidence="4" id="KW-1185">Reference proteome</keyword>
<dbReference type="EMBL" id="RCCB01000011">
    <property type="protein sequence ID" value="RLJ30469.1"/>
    <property type="molecule type" value="Genomic_DNA"/>
</dbReference>
<dbReference type="RefSeq" id="WP_101472185.1">
    <property type="nucleotide sequence ID" value="NZ_JBCNKL010000003.1"/>
</dbReference>
<protein>
    <submittedName>
        <fullName evidence="3">Uncharacterized protein</fullName>
    </submittedName>
</protein>
<feature type="compositionally biased region" description="Pro residues" evidence="1">
    <location>
        <begin position="27"/>
        <end position="44"/>
    </location>
</feature>
<dbReference type="AlphaFoldDB" id="A0A497UWE7"/>
<sequence length="96" mass="9991">MKKSILIVGMTALFAFASCREDKKVPDPAPKTPPVDNPTPPPSPTTGVPATPQDEDGTNISVSKDGAAVETKDGKNKTGISVSKNDASVEIKKSKN</sequence>
<gene>
    <name evidence="2" type="ORF">B0G92_2171</name>
    <name evidence="3" type="ORF">CLV50_1879</name>
</gene>
<evidence type="ECO:0000313" key="5">
    <source>
        <dbReference type="Proteomes" id="UP000275027"/>
    </source>
</evidence>
<feature type="compositionally biased region" description="Basic and acidic residues" evidence="1">
    <location>
        <begin position="87"/>
        <end position="96"/>
    </location>
</feature>
<name>A0A497UWE7_9FLAO</name>
<evidence type="ECO:0000313" key="2">
    <source>
        <dbReference type="EMBL" id="PKW20892.1"/>
    </source>
</evidence>
<dbReference type="Proteomes" id="UP000275027">
    <property type="component" value="Unassembled WGS sequence"/>
</dbReference>
<evidence type="ECO:0000256" key="1">
    <source>
        <dbReference type="SAM" id="MobiDB-lite"/>
    </source>
</evidence>
<dbReference type="EMBL" id="PJND01000008">
    <property type="protein sequence ID" value="PKW20892.1"/>
    <property type="molecule type" value="Genomic_DNA"/>
</dbReference>
<reference evidence="2 4" key="1">
    <citation type="submission" date="2017-12" db="EMBL/GenBank/DDBJ databases">
        <title>Genomic Encyclopedia of Type Strains, Phase III (KMG-III): the genomes of soil and plant-associated and newly described type strains.</title>
        <authorList>
            <person name="Whitman W."/>
        </authorList>
    </citation>
    <scope>NUCLEOTIDE SEQUENCE [LARGE SCALE GENOMIC DNA]</scope>
    <source>
        <strain evidence="2 4">IP-10</strain>
    </source>
</reference>
<dbReference type="Proteomes" id="UP000233767">
    <property type="component" value="Unassembled WGS sequence"/>
</dbReference>